<dbReference type="Gene3D" id="1.10.287.690">
    <property type="entry name" value="Helix hairpin bin"/>
    <property type="match status" value="1"/>
</dbReference>
<dbReference type="Pfam" id="PF03104">
    <property type="entry name" value="DNA_pol_B_exo1"/>
    <property type="match status" value="2"/>
</dbReference>
<dbReference type="InterPro" id="IPR042087">
    <property type="entry name" value="DNA_pol_B_thumb"/>
</dbReference>
<evidence type="ECO:0000256" key="1">
    <source>
        <dbReference type="ARBA" id="ARBA00005755"/>
    </source>
</evidence>
<sequence>MPSKKIVKKKISIVRSFRLLDFHIYDESNKKDSDSGSDEETKKYSNEDDNMFVIQMFGVDEKGKTCCLYINDYQPFFFVKINDDWSQYMVNSMVGYLKDTVAGRYKNSLVSFKVVEHSKLYGFSGGKKHKFVKLTFKNSTAMNKYKNIWYDYVKDKKDSSKSIKMKKNIVFDKVSLELYESNIPPLLRYFHIYNISPSGWISFNSSKMTEIPTKTTTCNFEYTCSLKNLEPLPEKETAVPYKICSFDIEASSSHGDFPVPIKTYKRLATNIIDVFIKQQRFQNLTEEQCKEFLKRCLLCGFNYGSMEDIDLVYPKLPPSKQKVLSLIEKLLTKSLENAKKDTDEDNSDLLQIDSLFEAMKDSHQNNIEGSAEANGEEIDNSLEYTSYSKKKETKIKLKKSTKITDILFSDQYTRDEQITILDEVLTLLFPRLKGDEVTFIGSTFMKYGSKEPYLNHCLVVGSCDDVEGAEIECVKTEEEILTKWTELIQQENPDIIIGYNIFGFDYEFMFRRAQENYCDREFLMLSRKVNEICANEERDSPGKYNLEHTKIQIASGEYDLRYAKMSGRLQIDMYAYFRRDFNLSSYKLDDVAGQFISDNVKKVEYIQHEQYGPCTELYSNNLMGLHIGDFIHIELIGFTADYLNNGQKFKVLDIEFEREENDKKYNVILIGGHHELEKGKSIKWGMAKDDVSPQDIFRLTNGDSADRAVVAKYCIQDCNLVHHLMNKIDVITGYVEMSRICSVPISFLVFRGQGIKLTSFVAKKCRDKDTLMPDIEKPFNAEGYEGAIVLPPKCSMYMDNPVACVDYSSLYPSSMISQNYSHDSKVWSKEYDLRGNLIKVTGEQDEEGNFIYDNLPEYQYIDIEFDTYRYIRKSATTKAEKTKVGKMICRWAQFPDNKKGIMPSILEELLKARKDTRKMIKTEKDPFMQNILDKRQLGYKVTANSLYGQCGSRTSTFYEKDVAASTTATGRMMIIYAKRMIEEVYGNEIVETKNDGKVRTRAEYIYGDTDSVFFTFNLENPETGEKIRGQKALELTIEIAQEAANLCTQFLKAPQCLEYEKTLMPFILLSKKRYVGMLYEEDPNKGYMKFMGLSLKRRDSCDYLKDVYGGILNILMKENNISRAMEFLQQSLDDLIKGKVSMDKLAITKALRGYYKNPQQIGHRVLADRIGARDPGNKPKPGDRMKFVFVVNDKPKALMGDKIETPDFITQNELKIDYNHYITNQLMKPLQQLFGLSLEQIWELQNKKSAIKTYIKEMEKLEKEYTDMEEFMKKKEKYCAGKIKVLLFDKTLTKIYNEKHGIQQITNFFVKK</sequence>
<evidence type="ECO:0000259" key="9">
    <source>
        <dbReference type="Pfam" id="PF00136"/>
    </source>
</evidence>
<keyword evidence="6" id="KW-0238">DNA-binding</keyword>
<feature type="coiled-coil region" evidence="8">
    <location>
        <begin position="1244"/>
        <end position="1278"/>
    </location>
</feature>
<dbReference type="InterPro" id="IPR043502">
    <property type="entry name" value="DNA/RNA_pol_sf"/>
</dbReference>
<reference evidence="11" key="1">
    <citation type="journal article" date="2020" name="Nature">
        <title>Giant virus diversity and host interactions through global metagenomics.</title>
        <authorList>
            <person name="Schulz F."/>
            <person name="Roux S."/>
            <person name="Paez-Espino D."/>
            <person name="Jungbluth S."/>
            <person name="Walsh D.A."/>
            <person name="Denef V.J."/>
            <person name="McMahon K.D."/>
            <person name="Konstantinidis K.T."/>
            <person name="Eloe-Fadrosh E.A."/>
            <person name="Kyrpides N.C."/>
            <person name="Woyke T."/>
        </authorList>
    </citation>
    <scope>NUCLEOTIDE SEQUENCE</scope>
    <source>
        <strain evidence="11">GVMAG-S-ERX556049-19</strain>
    </source>
</reference>
<protein>
    <recommendedName>
        <fullName evidence="2">DNA-directed DNA polymerase</fullName>
        <ecNumber evidence="2">2.7.7.7</ecNumber>
    </recommendedName>
</protein>
<proteinExistence type="inferred from homology"/>
<dbReference type="EMBL" id="MN738821">
    <property type="protein sequence ID" value="QHT37841.1"/>
    <property type="molecule type" value="Genomic_DNA"/>
</dbReference>
<dbReference type="GO" id="GO:0000166">
    <property type="term" value="F:nucleotide binding"/>
    <property type="evidence" value="ECO:0007669"/>
    <property type="project" value="InterPro"/>
</dbReference>
<dbReference type="PRINTS" id="PR00106">
    <property type="entry name" value="DNAPOLB"/>
</dbReference>
<dbReference type="InterPro" id="IPR006172">
    <property type="entry name" value="DNA-dir_DNA_pol_B"/>
</dbReference>
<dbReference type="InterPro" id="IPR036397">
    <property type="entry name" value="RNaseH_sf"/>
</dbReference>
<dbReference type="GO" id="GO:0003677">
    <property type="term" value="F:DNA binding"/>
    <property type="evidence" value="ECO:0007669"/>
    <property type="project" value="UniProtKB-KW"/>
</dbReference>
<dbReference type="InterPro" id="IPR006134">
    <property type="entry name" value="DNA-dir_DNA_pol_B_multi_dom"/>
</dbReference>
<organism evidence="11">
    <name type="scientific">viral metagenome</name>
    <dbReference type="NCBI Taxonomy" id="1070528"/>
    <lineage>
        <taxon>unclassified sequences</taxon>
        <taxon>metagenomes</taxon>
        <taxon>organismal metagenomes</taxon>
    </lineage>
</organism>
<keyword evidence="4" id="KW-0548">Nucleotidyltransferase</keyword>
<dbReference type="Gene3D" id="3.30.420.10">
    <property type="entry name" value="Ribonuclease H-like superfamily/Ribonuclease H"/>
    <property type="match status" value="2"/>
</dbReference>
<evidence type="ECO:0000313" key="11">
    <source>
        <dbReference type="EMBL" id="QHT37841.1"/>
    </source>
</evidence>
<evidence type="ECO:0000256" key="2">
    <source>
        <dbReference type="ARBA" id="ARBA00012417"/>
    </source>
</evidence>
<evidence type="ECO:0000256" key="4">
    <source>
        <dbReference type="ARBA" id="ARBA00022695"/>
    </source>
</evidence>
<feature type="domain" description="DNA-directed DNA polymerase family B exonuclease" evidence="10">
    <location>
        <begin position="428"/>
        <end position="591"/>
    </location>
</feature>
<feature type="domain" description="DNA-directed DNA polymerase family B multifunctional" evidence="9">
    <location>
        <begin position="743"/>
        <end position="1234"/>
    </location>
</feature>
<dbReference type="SMART" id="SM00486">
    <property type="entry name" value="POLBc"/>
    <property type="match status" value="1"/>
</dbReference>
<dbReference type="Pfam" id="PF00136">
    <property type="entry name" value="DNA_pol_B"/>
    <property type="match status" value="1"/>
</dbReference>
<accession>A0A6C0FAF8</accession>
<dbReference type="InterPro" id="IPR023211">
    <property type="entry name" value="DNA_pol_palm_dom_sf"/>
</dbReference>
<dbReference type="PANTHER" id="PTHR10322:SF23">
    <property type="entry name" value="DNA POLYMERASE DELTA CATALYTIC SUBUNIT"/>
    <property type="match status" value="1"/>
</dbReference>
<dbReference type="GO" id="GO:0006297">
    <property type="term" value="P:nucleotide-excision repair, DNA gap filling"/>
    <property type="evidence" value="ECO:0007669"/>
    <property type="project" value="TreeGrafter"/>
</dbReference>
<dbReference type="GO" id="GO:0006287">
    <property type="term" value="P:base-excision repair, gap-filling"/>
    <property type="evidence" value="ECO:0007669"/>
    <property type="project" value="TreeGrafter"/>
</dbReference>
<keyword evidence="5" id="KW-0239">DNA-directed DNA polymerase</keyword>
<evidence type="ECO:0000256" key="3">
    <source>
        <dbReference type="ARBA" id="ARBA00022679"/>
    </source>
</evidence>
<comment type="catalytic activity">
    <reaction evidence="7">
        <text>DNA(n) + a 2'-deoxyribonucleoside 5'-triphosphate = DNA(n+1) + diphosphate</text>
        <dbReference type="Rhea" id="RHEA:22508"/>
        <dbReference type="Rhea" id="RHEA-COMP:17339"/>
        <dbReference type="Rhea" id="RHEA-COMP:17340"/>
        <dbReference type="ChEBI" id="CHEBI:33019"/>
        <dbReference type="ChEBI" id="CHEBI:61560"/>
        <dbReference type="ChEBI" id="CHEBI:173112"/>
        <dbReference type="EC" id="2.7.7.7"/>
    </reaction>
</comment>
<comment type="similarity">
    <text evidence="1">Belongs to the DNA polymerase type-B family.</text>
</comment>
<dbReference type="Gene3D" id="1.10.132.60">
    <property type="entry name" value="DNA polymerase family B, C-terminal domain"/>
    <property type="match status" value="1"/>
</dbReference>
<feature type="domain" description="DNA-directed DNA polymerase family B exonuclease" evidence="10">
    <location>
        <begin position="178"/>
        <end position="261"/>
    </location>
</feature>
<dbReference type="InterPro" id="IPR012337">
    <property type="entry name" value="RNaseH-like_sf"/>
</dbReference>
<dbReference type="SUPFAM" id="SSF56672">
    <property type="entry name" value="DNA/RNA polymerases"/>
    <property type="match status" value="1"/>
</dbReference>
<name>A0A6C0FAF8_9ZZZZ</name>
<dbReference type="InterPro" id="IPR006133">
    <property type="entry name" value="DNA-dir_DNA_pol_B_exonuc"/>
</dbReference>
<evidence type="ECO:0000256" key="7">
    <source>
        <dbReference type="ARBA" id="ARBA00049244"/>
    </source>
</evidence>
<dbReference type="InterPro" id="IPR050240">
    <property type="entry name" value="DNA_pol_type-B"/>
</dbReference>
<dbReference type="GO" id="GO:0043625">
    <property type="term" value="C:delta DNA polymerase complex"/>
    <property type="evidence" value="ECO:0007669"/>
    <property type="project" value="TreeGrafter"/>
</dbReference>
<dbReference type="GO" id="GO:0045004">
    <property type="term" value="P:DNA replication proofreading"/>
    <property type="evidence" value="ECO:0007669"/>
    <property type="project" value="TreeGrafter"/>
</dbReference>
<evidence type="ECO:0000256" key="6">
    <source>
        <dbReference type="ARBA" id="ARBA00023125"/>
    </source>
</evidence>
<dbReference type="SUPFAM" id="SSF53098">
    <property type="entry name" value="Ribonuclease H-like"/>
    <property type="match status" value="1"/>
</dbReference>
<dbReference type="EC" id="2.7.7.7" evidence="2"/>
<dbReference type="GO" id="GO:0003887">
    <property type="term" value="F:DNA-directed DNA polymerase activity"/>
    <property type="evidence" value="ECO:0007669"/>
    <property type="project" value="UniProtKB-KW"/>
</dbReference>
<keyword evidence="8" id="KW-0175">Coiled coil</keyword>
<dbReference type="Gene3D" id="3.30.342.10">
    <property type="entry name" value="DNA Polymerase, chain B, domain 1"/>
    <property type="match status" value="1"/>
</dbReference>
<evidence type="ECO:0000256" key="8">
    <source>
        <dbReference type="SAM" id="Coils"/>
    </source>
</evidence>
<dbReference type="GO" id="GO:0008296">
    <property type="term" value="F:3'-5'-DNA exonuclease activity"/>
    <property type="evidence" value="ECO:0007669"/>
    <property type="project" value="TreeGrafter"/>
</dbReference>
<keyword evidence="3" id="KW-0808">Transferase</keyword>
<dbReference type="PANTHER" id="PTHR10322">
    <property type="entry name" value="DNA POLYMERASE CATALYTIC SUBUNIT"/>
    <property type="match status" value="1"/>
</dbReference>
<dbReference type="Gene3D" id="3.90.1600.10">
    <property type="entry name" value="Palm domain of DNA polymerase"/>
    <property type="match status" value="1"/>
</dbReference>
<evidence type="ECO:0000259" key="10">
    <source>
        <dbReference type="Pfam" id="PF03104"/>
    </source>
</evidence>
<evidence type="ECO:0000256" key="5">
    <source>
        <dbReference type="ARBA" id="ARBA00022932"/>
    </source>
</evidence>